<evidence type="ECO:0000256" key="3">
    <source>
        <dbReference type="ARBA" id="ARBA00022670"/>
    </source>
</evidence>
<evidence type="ECO:0000256" key="5">
    <source>
        <dbReference type="ARBA" id="ARBA00022801"/>
    </source>
</evidence>
<keyword evidence="6 8" id="KW-1133">Transmembrane helix</keyword>
<keyword evidence="4 8" id="KW-0812">Transmembrane</keyword>
<feature type="transmembrane region" description="Helical" evidence="8">
    <location>
        <begin position="169"/>
        <end position="188"/>
    </location>
</feature>
<evidence type="ECO:0000256" key="6">
    <source>
        <dbReference type="ARBA" id="ARBA00022989"/>
    </source>
</evidence>
<evidence type="ECO:0000256" key="8">
    <source>
        <dbReference type="SAM" id="Phobius"/>
    </source>
</evidence>
<protein>
    <recommendedName>
        <fullName evidence="11">Accessory gene regulator protein B</fullName>
    </recommendedName>
</protein>
<keyword evidence="1" id="KW-1003">Cell membrane</keyword>
<proteinExistence type="predicted"/>
<organism evidence="9 10">
    <name type="scientific">Ruminococcus bicirculans</name>
    <name type="common">ex Wegman et al. 2014</name>
    <dbReference type="NCBI Taxonomy" id="1160721"/>
    <lineage>
        <taxon>Bacteria</taxon>
        <taxon>Bacillati</taxon>
        <taxon>Bacillota</taxon>
        <taxon>Clostridia</taxon>
        <taxon>Eubacteriales</taxon>
        <taxon>Oscillospiraceae</taxon>
        <taxon>Ruminococcus</taxon>
    </lineage>
</organism>
<dbReference type="EMBL" id="HF545616">
    <property type="protein sequence ID" value="CCO04966.1"/>
    <property type="molecule type" value="Genomic_DNA"/>
</dbReference>
<feature type="transmembrane region" description="Helical" evidence="8">
    <location>
        <begin position="83"/>
        <end position="102"/>
    </location>
</feature>
<evidence type="ECO:0000313" key="10">
    <source>
        <dbReference type="Proteomes" id="UP000027600"/>
    </source>
</evidence>
<dbReference type="InterPro" id="IPR006741">
    <property type="entry name" value="AgrB"/>
</dbReference>
<keyword evidence="2" id="KW-0673">Quorum sensing</keyword>
<keyword evidence="7 8" id="KW-0472">Membrane</keyword>
<name>A0ABP1WKW7_9FIRM</name>
<feature type="transmembrane region" description="Helical" evidence="8">
    <location>
        <begin position="142"/>
        <end position="163"/>
    </location>
</feature>
<keyword evidence="5" id="KW-0378">Hydrolase</keyword>
<keyword evidence="3" id="KW-0645">Protease</keyword>
<reference evidence="9 10" key="1">
    <citation type="journal article" date="2014" name="Int. J. Syst. Evol. Microbiol.">
        <title>Complete genome of a new Firmicutes species belonging to the dominant human colonic microbiota ('Ruminococcus bicirculans') reveals two chromosomes and a selective capacity to utilize plant glucans.</title>
        <authorList>
            <consortium name="NISC Comparative Sequencing Program"/>
            <person name="Wegmann U."/>
            <person name="Louis P."/>
            <person name="Goesmann A."/>
            <person name="Henrissat B."/>
            <person name="Duncan S.H."/>
            <person name="Flint H.J."/>
        </authorList>
    </citation>
    <scope>NUCLEOTIDE SEQUENCE [LARGE SCALE GENOMIC DNA]</scope>
    <source>
        <strain evidence="9 10">80/3</strain>
    </source>
</reference>
<gene>
    <name evidence="9" type="ORF">RBI_I01254</name>
</gene>
<evidence type="ECO:0000313" key="9">
    <source>
        <dbReference type="EMBL" id="CCO04966.1"/>
    </source>
</evidence>
<dbReference type="SMART" id="SM00793">
    <property type="entry name" value="AgrB"/>
    <property type="match status" value="1"/>
</dbReference>
<evidence type="ECO:0000256" key="4">
    <source>
        <dbReference type="ARBA" id="ARBA00022692"/>
    </source>
</evidence>
<sequence>MVEVMKRLVSIILNFMIKNNVISKDTEEIEFYRYGIEITLSSLINIALISIIGIVTNYTFESTMFLAVFIIMRSFTGGYHANTYIKCNLVISISFVILLLIFKIIRHISLKSIILIAIFQVVTIVLLAPIENKNKPIENRTVYKIISTVLSVVLSAISIVLIIKGVDLGLIILLTLALVSIFIIYARFMKRGDFL</sequence>
<evidence type="ECO:0000256" key="1">
    <source>
        <dbReference type="ARBA" id="ARBA00022475"/>
    </source>
</evidence>
<evidence type="ECO:0000256" key="7">
    <source>
        <dbReference type="ARBA" id="ARBA00023136"/>
    </source>
</evidence>
<feature type="transmembrane region" description="Helical" evidence="8">
    <location>
        <begin position="108"/>
        <end position="130"/>
    </location>
</feature>
<keyword evidence="10" id="KW-1185">Reference proteome</keyword>
<evidence type="ECO:0008006" key="11">
    <source>
        <dbReference type="Google" id="ProtNLM"/>
    </source>
</evidence>
<accession>A0ABP1WKW7</accession>
<evidence type="ECO:0000256" key="2">
    <source>
        <dbReference type="ARBA" id="ARBA00022654"/>
    </source>
</evidence>
<dbReference type="Proteomes" id="UP000027600">
    <property type="component" value="Chromosome I"/>
</dbReference>
<feature type="transmembrane region" description="Helical" evidence="8">
    <location>
        <begin position="43"/>
        <end position="71"/>
    </location>
</feature>
<dbReference type="Pfam" id="PF04647">
    <property type="entry name" value="AgrB"/>
    <property type="match status" value="1"/>
</dbReference>